<accession>A0A8T1V861</accession>
<dbReference type="EMBL" id="JAGDFM010000747">
    <property type="protein sequence ID" value="KAG7376268.1"/>
    <property type="molecule type" value="Genomic_DNA"/>
</dbReference>
<sequence>MRALWLTEQSSKRKDKEAKNKKAKNKEAQGNEEGKKKQKGKKGAKGSTNKKTKKSKASKKGKEDDEDKETAREKRLALIKRTIAAWGQKLLSGRSRKPSPNTLQCRCNNNTNADTFLLITCFMRVIK</sequence>
<feature type="compositionally biased region" description="Basic and acidic residues" evidence="1">
    <location>
        <begin position="10"/>
        <end position="35"/>
    </location>
</feature>
<dbReference type="AlphaFoldDB" id="A0A8T1V861"/>
<organism evidence="2 3">
    <name type="scientific">Phytophthora pseudosyringae</name>
    <dbReference type="NCBI Taxonomy" id="221518"/>
    <lineage>
        <taxon>Eukaryota</taxon>
        <taxon>Sar</taxon>
        <taxon>Stramenopiles</taxon>
        <taxon>Oomycota</taxon>
        <taxon>Peronosporomycetes</taxon>
        <taxon>Peronosporales</taxon>
        <taxon>Peronosporaceae</taxon>
        <taxon>Phytophthora</taxon>
    </lineage>
</organism>
<reference evidence="2" key="1">
    <citation type="submission" date="2021-02" db="EMBL/GenBank/DDBJ databases">
        <authorList>
            <person name="Palmer J.M."/>
        </authorList>
    </citation>
    <scope>NUCLEOTIDE SEQUENCE</scope>
    <source>
        <strain evidence="2">SCRP734</strain>
    </source>
</reference>
<evidence type="ECO:0000256" key="1">
    <source>
        <dbReference type="SAM" id="MobiDB-lite"/>
    </source>
</evidence>
<proteinExistence type="predicted"/>
<evidence type="ECO:0000313" key="2">
    <source>
        <dbReference type="EMBL" id="KAG7376268.1"/>
    </source>
</evidence>
<keyword evidence="3" id="KW-1185">Reference proteome</keyword>
<dbReference type="Proteomes" id="UP000694044">
    <property type="component" value="Unassembled WGS sequence"/>
</dbReference>
<protein>
    <submittedName>
        <fullName evidence="2">Uncharacterized protein</fullName>
    </submittedName>
</protein>
<evidence type="ECO:0000313" key="3">
    <source>
        <dbReference type="Proteomes" id="UP000694044"/>
    </source>
</evidence>
<gene>
    <name evidence="2" type="ORF">PHYPSEUDO_013855</name>
</gene>
<name>A0A8T1V861_9STRA</name>
<comment type="caution">
    <text evidence="2">The sequence shown here is derived from an EMBL/GenBank/DDBJ whole genome shotgun (WGS) entry which is preliminary data.</text>
</comment>
<feature type="compositionally biased region" description="Basic residues" evidence="1">
    <location>
        <begin position="36"/>
        <end position="59"/>
    </location>
</feature>
<feature type="region of interest" description="Disordered" evidence="1">
    <location>
        <begin position="1"/>
        <end position="71"/>
    </location>
</feature>